<name>A0A5A8CCX4_CAFRO</name>
<gene>
    <name evidence="4" type="ORF">FNF29_04936</name>
</gene>
<evidence type="ECO:0000313" key="4">
    <source>
        <dbReference type="EMBL" id="KAA0150822.1"/>
    </source>
</evidence>
<feature type="region of interest" description="Disordered" evidence="2">
    <location>
        <begin position="721"/>
        <end position="752"/>
    </location>
</feature>
<dbReference type="EMBL" id="VLTN01000031">
    <property type="protein sequence ID" value="KAA0150822.1"/>
    <property type="molecule type" value="Genomic_DNA"/>
</dbReference>
<feature type="region of interest" description="Disordered" evidence="2">
    <location>
        <begin position="147"/>
        <end position="169"/>
    </location>
</feature>
<dbReference type="Gene3D" id="2.60.40.10">
    <property type="entry name" value="Immunoglobulins"/>
    <property type="match status" value="4"/>
</dbReference>
<accession>A0A5A8CCX4</accession>
<feature type="domain" description="Fibronectin type-III" evidence="3">
    <location>
        <begin position="365"/>
        <end position="457"/>
    </location>
</feature>
<dbReference type="PROSITE" id="PS50853">
    <property type="entry name" value="FN3"/>
    <property type="match status" value="2"/>
</dbReference>
<evidence type="ECO:0000256" key="1">
    <source>
        <dbReference type="ARBA" id="ARBA00022737"/>
    </source>
</evidence>
<keyword evidence="1" id="KW-0677">Repeat</keyword>
<dbReference type="PANTHER" id="PTHR13817:SF73">
    <property type="entry name" value="FIBRONECTIN TYPE-III DOMAIN-CONTAINING PROTEIN"/>
    <property type="match status" value="1"/>
</dbReference>
<sequence length="785" mass="78692">MAGSQAAIAALLARMAFPEFNDIVFAESSERALPGLVECRARVRGNFLWFQPIYSDKPFALALGPRSVIREASPAVLAAAAARRPPPKPQAPAPRGVLPRGVGHFGVVVQPESSSPSGSRVVALPTLEAALSFRAAAEGVVRVLRGDGDSGAAATGPRGDSGPSDGPTEAFVPGRVVAAVADVAAASADVSGLEPGTLYLARVRARTAAGWGPWSDAVSARTLGRPSTGGPVCAAAEGEDCFDPFRVRVSWLGLAPPAADDAPTAAVEVAVLPLERWEDASSAEAAAGEAGEGPRDAVVLALAAQRAVMAVSPGDAGGSALVEGLPPGRSWVPVARLCNAAGVGPWGPPADAAAAGANSAAGAAADTAVGADDGADARLSGVPSAPEEDADGETVDPTTGVMVSVAGSDSQGGRPPTVATVGGLRPSTWYRVRVRARNAVGRGPWSVWSQPTTTLRRPTPVGPSCRIVARTATTITAEWSRAELAAEDAPLSGYGAACQCLDDHVTAALPGATDPEADWAAVGALAEGAPFQPSWSGRATVEGIVFEGLRPGSAYRVAVAARNSLGAGAPGPPSVPALTLRAPSRPPSHRSIAPEPLSSTSVSVRWRVPPRRRDDCGAESFRLEWQQLPAEPARRLDDWHRDVAAASPPADTPTAGAASGAGAAPAAADAEASSATALPEASLLEGALEGRVDGAVDVPAGGAADWESDPRAVDGGIDTSAAAAASSDDAASGPVSDDAASGPVSGEGEGEGEAVAEVACLRPGSWYRFRLAACCEAGSSGVSGC</sequence>
<protein>
    <recommendedName>
        <fullName evidence="3">Fibronectin type-III domain-containing protein</fullName>
    </recommendedName>
</protein>
<keyword evidence="5" id="KW-1185">Reference proteome</keyword>
<reference evidence="4 5" key="1">
    <citation type="submission" date="2019-07" db="EMBL/GenBank/DDBJ databases">
        <title>Genomes of Cafeteria roenbergensis.</title>
        <authorList>
            <person name="Fischer M.G."/>
            <person name="Hackl T."/>
            <person name="Roman M."/>
        </authorList>
    </citation>
    <scope>NUCLEOTIDE SEQUENCE [LARGE SCALE GENOMIC DNA]</scope>
    <source>
        <strain evidence="4 5">BVI</strain>
    </source>
</reference>
<feature type="region of interest" description="Disordered" evidence="2">
    <location>
        <begin position="374"/>
        <end position="397"/>
    </location>
</feature>
<dbReference type="InterPro" id="IPR036116">
    <property type="entry name" value="FN3_sf"/>
</dbReference>
<dbReference type="CDD" id="cd00063">
    <property type="entry name" value="FN3"/>
    <property type="match status" value="3"/>
</dbReference>
<feature type="region of interest" description="Disordered" evidence="2">
    <location>
        <begin position="644"/>
        <end position="665"/>
    </location>
</feature>
<evidence type="ECO:0000259" key="3">
    <source>
        <dbReference type="PROSITE" id="PS50853"/>
    </source>
</evidence>
<dbReference type="InterPro" id="IPR050964">
    <property type="entry name" value="Striated_Muscle_Regulatory"/>
</dbReference>
<dbReference type="SMART" id="SM00060">
    <property type="entry name" value="FN3"/>
    <property type="match status" value="4"/>
</dbReference>
<proteinExistence type="predicted"/>
<feature type="region of interest" description="Disordered" evidence="2">
    <location>
        <begin position="581"/>
        <end position="602"/>
    </location>
</feature>
<dbReference type="PANTHER" id="PTHR13817">
    <property type="entry name" value="TITIN"/>
    <property type="match status" value="1"/>
</dbReference>
<feature type="compositionally biased region" description="Low complexity" evidence="2">
    <location>
        <begin position="156"/>
        <end position="167"/>
    </location>
</feature>
<dbReference type="AlphaFoldDB" id="A0A5A8CCX4"/>
<comment type="caution">
    <text evidence="4">The sequence shown here is derived from an EMBL/GenBank/DDBJ whole genome shotgun (WGS) entry which is preliminary data.</text>
</comment>
<evidence type="ECO:0000313" key="5">
    <source>
        <dbReference type="Proteomes" id="UP000323011"/>
    </source>
</evidence>
<dbReference type="InterPro" id="IPR003961">
    <property type="entry name" value="FN3_dom"/>
</dbReference>
<organism evidence="4 5">
    <name type="scientific">Cafeteria roenbergensis</name>
    <name type="common">Marine flagellate</name>
    <dbReference type="NCBI Taxonomy" id="33653"/>
    <lineage>
        <taxon>Eukaryota</taxon>
        <taxon>Sar</taxon>
        <taxon>Stramenopiles</taxon>
        <taxon>Bigyra</taxon>
        <taxon>Opalozoa</taxon>
        <taxon>Bicosoecida</taxon>
        <taxon>Cafeteriaceae</taxon>
        <taxon>Cafeteria</taxon>
    </lineage>
</organism>
<feature type="compositionally biased region" description="Low complexity" evidence="2">
    <location>
        <begin position="721"/>
        <end position="746"/>
    </location>
</feature>
<feature type="domain" description="Fibronectin type-III" evidence="3">
    <location>
        <begin position="115"/>
        <end position="225"/>
    </location>
</feature>
<dbReference type="SUPFAM" id="SSF49265">
    <property type="entry name" value="Fibronectin type III"/>
    <property type="match status" value="3"/>
</dbReference>
<dbReference type="Pfam" id="PF00041">
    <property type="entry name" value="fn3"/>
    <property type="match status" value="2"/>
</dbReference>
<dbReference type="Proteomes" id="UP000323011">
    <property type="component" value="Unassembled WGS sequence"/>
</dbReference>
<dbReference type="InterPro" id="IPR013783">
    <property type="entry name" value="Ig-like_fold"/>
</dbReference>
<evidence type="ECO:0000256" key="2">
    <source>
        <dbReference type="SAM" id="MobiDB-lite"/>
    </source>
</evidence>